<dbReference type="EMBL" id="GL833120">
    <property type="protein sequence ID" value="EGB12691.1"/>
    <property type="molecule type" value="Genomic_DNA"/>
</dbReference>
<sequence length="402" mass="45978">MRCSARALAARRRDDARLGRRPGQRRAEPRRGRRHDPERRGLLGHRPDGPDVPDGAGHLRRLRRRRALHVPEPARGVLGPPLPRREVAAEPGDGPRARAVAELPRDEAGLRPDDPRRRRLLLRVQGPAVGDAPEQRAALRGDDERGRRRARRADDERPEGLRRPRLVHLVQGRAPPAGPERGRLRGPRAHAQGRAREHRLRAPVRRARPHAPRAHGVQRRQQRLPLPVRRRRHVLRRRPLPRVLRRGPDAPLGRRCPLLARPARDVALQVLQRVRVVPRRGRRPRGPGLLRRQGRARLGRHQGPPLPRRRLRQVRQVPRAVRLRRRREAVPLQAEHLRAPHAHPRLRRLRRARSAASSFFGARAGAQGGRGAREGRRGREARARPRVDLQGLGPRRLSKIKP</sequence>
<feature type="compositionally biased region" description="Basic and acidic residues" evidence="1">
    <location>
        <begin position="371"/>
        <end position="387"/>
    </location>
</feature>
<dbReference type="InParanoid" id="F0XVZ5"/>
<feature type="compositionally biased region" description="Basic residues" evidence="1">
    <location>
        <begin position="58"/>
        <end position="68"/>
    </location>
</feature>
<feature type="region of interest" description="Disordered" evidence="1">
    <location>
        <begin position="280"/>
        <end position="306"/>
    </location>
</feature>
<feature type="compositionally biased region" description="Basic and acidic residues" evidence="1">
    <location>
        <begin position="25"/>
        <end position="49"/>
    </location>
</feature>
<dbReference type="Proteomes" id="UP000002729">
    <property type="component" value="Unassembled WGS sequence"/>
</dbReference>
<evidence type="ECO:0000313" key="3">
    <source>
        <dbReference type="Proteomes" id="UP000002729"/>
    </source>
</evidence>
<evidence type="ECO:0000313" key="2">
    <source>
        <dbReference type="EMBL" id="EGB12691.1"/>
    </source>
</evidence>
<feature type="region of interest" description="Disordered" evidence="1">
    <location>
        <begin position="1"/>
        <end position="221"/>
    </location>
</feature>
<reference evidence="2 3" key="1">
    <citation type="journal article" date="2011" name="Proc. Natl. Acad. Sci. U.S.A.">
        <title>Niche of harmful alga Aureococcus anophagefferens revealed through ecogenomics.</title>
        <authorList>
            <person name="Gobler C.J."/>
            <person name="Berry D.L."/>
            <person name="Dyhrman S.T."/>
            <person name="Wilhelm S.W."/>
            <person name="Salamov A."/>
            <person name="Lobanov A.V."/>
            <person name="Zhang Y."/>
            <person name="Collier J.L."/>
            <person name="Wurch L.L."/>
            <person name="Kustka A.B."/>
            <person name="Dill B.D."/>
            <person name="Shah M."/>
            <person name="VerBerkmoes N.C."/>
            <person name="Kuo A."/>
            <person name="Terry A."/>
            <person name="Pangilinan J."/>
            <person name="Lindquist E.A."/>
            <person name="Lucas S."/>
            <person name="Paulsen I.T."/>
            <person name="Hattenrath-Lehmann T.K."/>
            <person name="Talmage S.C."/>
            <person name="Walker E.A."/>
            <person name="Koch F."/>
            <person name="Burson A.M."/>
            <person name="Marcoval M.A."/>
            <person name="Tang Y.Z."/>
            <person name="Lecleir G.R."/>
            <person name="Coyne K.J."/>
            <person name="Berg G.M."/>
            <person name="Bertrand E.M."/>
            <person name="Saito M.A."/>
            <person name="Gladyshev V.N."/>
            <person name="Grigoriev I.V."/>
        </authorList>
    </citation>
    <scope>NUCLEOTIDE SEQUENCE [LARGE SCALE GENOMIC DNA]</scope>
    <source>
        <strain evidence="3">CCMP 1984</strain>
    </source>
</reference>
<dbReference type="AlphaFoldDB" id="F0XVZ5"/>
<feature type="compositionally biased region" description="Basic and acidic residues" evidence="1">
    <location>
        <begin position="103"/>
        <end position="116"/>
    </location>
</feature>
<feature type="compositionally biased region" description="Basic and acidic residues" evidence="1">
    <location>
        <begin position="83"/>
        <end position="96"/>
    </location>
</feature>
<feature type="compositionally biased region" description="Basic residues" evidence="1">
    <location>
        <begin position="184"/>
        <end position="221"/>
    </location>
</feature>
<dbReference type="RefSeq" id="XP_009032345.1">
    <property type="nucleotide sequence ID" value="XM_009034097.1"/>
</dbReference>
<name>F0XVZ5_AURAN</name>
<evidence type="ECO:0000256" key="1">
    <source>
        <dbReference type="SAM" id="MobiDB-lite"/>
    </source>
</evidence>
<dbReference type="GeneID" id="20227815"/>
<keyword evidence="3" id="KW-1185">Reference proteome</keyword>
<protein>
    <submittedName>
        <fullName evidence="2">Expressed protein</fullName>
    </submittedName>
</protein>
<organism evidence="3">
    <name type="scientific">Aureococcus anophagefferens</name>
    <name type="common">Harmful bloom alga</name>
    <dbReference type="NCBI Taxonomy" id="44056"/>
    <lineage>
        <taxon>Eukaryota</taxon>
        <taxon>Sar</taxon>
        <taxon>Stramenopiles</taxon>
        <taxon>Ochrophyta</taxon>
        <taxon>Pelagophyceae</taxon>
        <taxon>Pelagomonadales</taxon>
        <taxon>Pelagomonadaceae</taxon>
        <taxon>Aureococcus</taxon>
    </lineage>
</organism>
<proteinExistence type="predicted"/>
<gene>
    <name evidence="2" type="ORF">AURANDRAFT_70555</name>
</gene>
<accession>F0XVZ5</accession>
<feature type="region of interest" description="Disordered" evidence="1">
    <location>
        <begin position="363"/>
        <end position="402"/>
    </location>
</feature>
<feature type="compositionally biased region" description="Basic and acidic residues" evidence="1">
    <location>
        <begin position="133"/>
        <end position="162"/>
    </location>
</feature>
<feature type="non-terminal residue" evidence="2">
    <location>
        <position position="402"/>
    </location>
</feature>
<dbReference type="KEGG" id="aaf:AURANDRAFT_70555"/>